<gene>
    <name evidence="2" type="ORF">EDM58_07620</name>
</gene>
<comment type="caution">
    <text evidence="2">The sequence shown here is derived from an EMBL/GenBank/DDBJ whole genome shotgun (WGS) entry which is preliminary data.</text>
</comment>
<dbReference type="HAMAP" id="MF_00829">
    <property type="entry name" value="UPF0435"/>
    <property type="match status" value="1"/>
</dbReference>
<dbReference type="EMBL" id="RHHT01000012">
    <property type="protein sequence ID" value="RNB81534.1"/>
    <property type="molecule type" value="Genomic_DNA"/>
</dbReference>
<accession>A0A3M8D0D8</accession>
<evidence type="ECO:0000313" key="3">
    <source>
        <dbReference type="Proteomes" id="UP000281915"/>
    </source>
</evidence>
<name>A0A3M8D0D8_9BACL</name>
<sequence length="77" mass="8780">MADLNQPSVENLSILIEGIKAKLNMANTAVMRPEDFDLEHYEDLLYLYNMVQKKSTFGINEMTAIVEELGQMRKQGS</sequence>
<evidence type="ECO:0000256" key="1">
    <source>
        <dbReference type="HAMAP-Rule" id="MF_00829"/>
    </source>
</evidence>
<dbReference type="RefSeq" id="WP_023557926.1">
    <property type="nucleotide sequence ID" value="NZ_JBCNED010000028.1"/>
</dbReference>
<proteinExistence type="inferred from homology"/>
<dbReference type="InterPro" id="IPR009507">
    <property type="entry name" value="UPF0435"/>
</dbReference>
<dbReference type="Pfam" id="PF06569">
    <property type="entry name" value="DUF1128"/>
    <property type="match status" value="1"/>
</dbReference>
<comment type="similarity">
    <text evidence="1">Belongs to the UPF0435 family.</text>
</comment>
<reference evidence="2 3" key="1">
    <citation type="submission" date="2018-10" db="EMBL/GenBank/DDBJ databases">
        <title>Phylogenomics of Brevibacillus.</title>
        <authorList>
            <person name="Dunlap C."/>
        </authorList>
    </citation>
    <scope>NUCLEOTIDE SEQUENCE [LARGE SCALE GENOMIC DNA]</scope>
    <source>
        <strain evidence="2 3">JCM 15085</strain>
    </source>
</reference>
<dbReference type="AlphaFoldDB" id="A0A3M8D0D8"/>
<protein>
    <recommendedName>
        <fullName evidence="1">UPF0435 protein EDM58_07620</fullName>
    </recommendedName>
</protein>
<organism evidence="2 3">
    <name type="scientific">Brevibacillus panacihumi</name>
    <dbReference type="NCBI Taxonomy" id="497735"/>
    <lineage>
        <taxon>Bacteria</taxon>
        <taxon>Bacillati</taxon>
        <taxon>Bacillota</taxon>
        <taxon>Bacilli</taxon>
        <taxon>Bacillales</taxon>
        <taxon>Paenibacillaceae</taxon>
        <taxon>Brevibacillus</taxon>
    </lineage>
</organism>
<dbReference type="Proteomes" id="UP000281915">
    <property type="component" value="Unassembled WGS sequence"/>
</dbReference>
<evidence type="ECO:0000313" key="2">
    <source>
        <dbReference type="EMBL" id="RNB81534.1"/>
    </source>
</evidence>